<dbReference type="EMBL" id="LODT01000016">
    <property type="protein sequence ID" value="KYR00128.1"/>
    <property type="molecule type" value="Genomic_DNA"/>
</dbReference>
<proteinExistence type="predicted"/>
<organism evidence="1 2">
    <name type="scientific">Tieghemostelium lacteum</name>
    <name type="common">Slime mold</name>
    <name type="synonym">Dictyostelium lacteum</name>
    <dbReference type="NCBI Taxonomy" id="361077"/>
    <lineage>
        <taxon>Eukaryota</taxon>
        <taxon>Amoebozoa</taxon>
        <taxon>Evosea</taxon>
        <taxon>Eumycetozoa</taxon>
        <taxon>Dictyostelia</taxon>
        <taxon>Dictyosteliales</taxon>
        <taxon>Raperosteliaceae</taxon>
        <taxon>Tieghemostelium</taxon>
    </lineage>
</organism>
<name>A0A152A1K5_TIELA</name>
<evidence type="ECO:0000313" key="2">
    <source>
        <dbReference type="Proteomes" id="UP000076078"/>
    </source>
</evidence>
<dbReference type="InParanoid" id="A0A152A1K5"/>
<gene>
    <name evidence="1" type="ORF">DLAC_03280</name>
</gene>
<dbReference type="Proteomes" id="UP000076078">
    <property type="component" value="Unassembled WGS sequence"/>
</dbReference>
<comment type="caution">
    <text evidence="1">The sequence shown here is derived from an EMBL/GenBank/DDBJ whole genome shotgun (WGS) entry which is preliminary data.</text>
</comment>
<accession>A0A152A1K5</accession>
<reference evidence="1 2" key="1">
    <citation type="submission" date="2015-12" db="EMBL/GenBank/DDBJ databases">
        <title>Dictyostelia acquired genes for synthesis and detection of signals that induce cell-type specialization by lateral gene transfer from prokaryotes.</title>
        <authorList>
            <person name="Gloeckner G."/>
            <person name="Schaap P."/>
        </authorList>
    </citation>
    <scope>NUCLEOTIDE SEQUENCE [LARGE SCALE GENOMIC DNA]</scope>
    <source>
        <strain evidence="1 2">TK</strain>
    </source>
</reference>
<keyword evidence="2" id="KW-1185">Reference proteome</keyword>
<dbReference type="AlphaFoldDB" id="A0A152A1K5"/>
<sequence length="1159" mass="133977">MEPLVYSKQKEFYQNFINKPYFKYETEPILDSFKVNRENRNIWIEVFIENISKFPVDKGATYFFKLANLTAAEFREYILKLMNSSNEHIHLFLIFLVEHSIHLPIYVQKSFIPFLIIKNALCHPSEKVFLDAIRVLAYSRELFASLLESQVLTIIELSFKRYIKDIKLTDTFIENMCNLTSISPKGDQIIFQHSSDYCIKYQSELKKFPTWLEAIYRGVKMDLLDNNSSDIKDYLVFLPVCKAYLPNLMEVNDDNLCVLELISETLQDNIDPLIYKSLMDFYPKESSESLGKMLNIFRVDSPVIISFVQSNLFLEYIGVSVQDYKNIILRYSKYLSQSQFEYIYKETIGVDGNQHFINSLVQGHSEKMGPFAIEFLYVHSVNYILKNQFYKILGAVALVVKSCLKGDEIEKYGNLIQEFLAKSSGNISNSLAQEASSLLDIYIILGREFHEILKFILLIINRNDSEVNVAIRIIKELPDIYRAHQKDFEMIVPKLEMKMKLTPDVCDLFVAFGKEALISNHFNRCLLSKMLIRALSYQGGIDEHDVLDTLKVYPLLHSGKELDTYTSVILSNAFLYNLEKAENLGKPINSLLPHFTKQLVGYFKSLSGAEEEVKDIFIRLLQNQCADIPVYDDTNVALQNLSKYTIRKINFVPNDYLERDSINNYTSLQYPVLLRTGLELGYGMLACDYLIIDDIYNNLSLLFNFPELAVTSTAIKAQKSRLIDKEIQLEIKATKCEVLYPLLDETPEELEVLFAARHEISEDYIIIRILEYALENNSFENSDIFNLGLVSKKFKSLVSKCISRPEVNIGKLFFDFSMKEPDQLSNLLCHGVPNISYSDLSLISKEHIPNIQKLIIDQKTSYGIQFSSSLTHVDILSQYFMPVYTQVLPPISNTIQHVSVSFSADNLDEIRYNLVFENQIDKSYEFFISYFSSMKRGECQLKSITFIFHCSFNNTAAFISEIRKLFRIGSTDEYWVDFQVKYVDFNFEFHNVEMLPQLLPQFNHFDIAFKDGSLEYFRYNTSIETFVMAPMSETIIDLSPLFTMKNLKHLKIEASYHNILKIIENYGKSIQSLPKLANITLGISVFKEPITIPIQDVLSGLYFKQLVSKLLSFCASCPSVKEVLLCNQLNPSIPILEDFSLVDTYKFTNINNIKFRVLQ</sequence>
<protein>
    <submittedName>
        <fullName evidence="1">Uncharacterized protein</fullName>
    </submittedName>
</protein>
<evidence type="ECO:0000313" key="1">
    <source>
        <dbReference type="EMBL" id="KYR00128.1"/>
    </source>
</evidence>